<dbReference type="PANTHER" id="PTHR30469">
    <property type="entry name" value="MULTIDRUG RESISTANCE PROTEIN MDTA"/>
    <property type="match status" value="1"/>
</dbReference>
<evidence type="ECO:0000256" key="3">
    <source>
        <dbReference type="SAM" id="SignalP"/>
    </source>
</evidence>
<organism evidence="5 6">
    <name type="scientific">Thiomicrospira cyclica (strain DSM 14477 / JCM 11371 / ALM1)</name>
    <name type="common">Thioalkalimicrobium cyclicum</name>
    <dbReference type="NCBI Taxonomy" id="717773"/>
    <lineage>
        <taxon>Bacteria</taxon>
        <taxon>Pseudomonadati</taxon>
        <taxon>Pseudomonadota</taxon>
        <taxon>Gammaproteobacteria</taxon>
        <taxon>Thiotrichales</taxon>
        <taxon>Piscirickettsiaceae</taxon>
        <taxon>Thiomicrospira</taxon>
    </lineage>
</organism>
<dbReference type="SUPFAM" id="SSF111369">
    <property type="entry name" value="HlyD-like secretion proteins"/>
    <property type="match status" value="1"/>
</dbReference>
<feature type="domain" description="Multidrug resistance protein MdtA-like barrel-sandwich hybrid" evidence="4">
    <location>
        <begin position="35"/>
        <end position="168"/>
    </location>
</feature>
<dbReference type="InterPro" id="IPR058625">
    <property type="entry name" value="MdtA-like_BSH"/>
</dbReference>
<dbReference type="Gene3D" id="1.10.287.470">
    <property type="entry name" value="Helix hairpin bin"/>
    <property type="match status" value="1"/>
</dbReference>
<dbReference type="eggNOG" id="COG0845">
    <property type="taxonomic scope" value="Bacteria"/>
</dbReference>
<feature type="coiled-coil region" evidence="2">
    <location>
        <begin position="74"/>
        <end position="132"/>
    </location>
</feature>
<gene>
    <name evidence="5" type="ordered locus">Thicy_0599</name>
</gene>
<feature type="chain" id="PRO_5003333150" description="Multidrug resistance protein MdtA-like barrel-sandwich hybrid domain-containing protein" evidence="3">
    <location>
        <begin position="31"/>
        <end position="179"/>
    </location>
</feature>
<dbReference type="EMBL" id="CP002776">
    <property type="protein sequence ID" value="AEG31371.1"/>
    <property type="molecule type" value="Genomic_DNA"/>
</dbReference>
<dbReference type="KEGG" id="tcy:Thicy_0599"/>
<keyword evidence="3" id="KW-0732">Signal</keyword>
<evidence type="ECO:0000313" key="6">
    <source>
        <dbReference type="Proteomes" id="UP000009232"/>
    </source>
</evidence>
<dbReference type="Proteomes" id="UP000009232">
    <property type="component" value="Chromosome"/>
</dbReference>
<evidence type="ECO:0000259" key="4">
    <source>
        <dbReference type="Pfam" id="PF25917"/>
    </source>
</evidence>
<keyword evidence="6" id="KW-1185">Reference proteome</keyword>
<dbReference type="PANTHER" id="PTHR30469:SF33">
    <property type="entry name" value="SLR1207 PROTEIN"/>
    <property type="match status" value="1"/>
</dbReference>
<name>F6DBY5_THICA</name>
<reference evidence="5 6" key="1">
    <citation type="submission" date="2011-05" db="EMBL/GenBank/DDBJ databases">
        <title>Complete sequence of Thioalkalimicrobium cyclicum ALM1.</title>
        <authorList>
            <consortium name="US DOE Joint Genome Institute"/>
            <person name="Lucas S."/>
            <person name="Han J."/>
            <person name="Lapidus A."/>
            <person name="Cheng J.-F."/>
            <person name="Goodwin L."/>
            <person name="Pitluck S."/>
            <person name="Peters L."/>
            <person name="Mikhailova N."/>
            <person name="Davenport K."/>
            <person name="Han C."/>
            <person name="Tapia R."/>
            <person name="Land M."/>
            <person name="Hauser L."/>
            <person name="Kyrpides N."/>
            <person name="Ivanova N."/>
            <person name="Pagani I."/>
            <person name="Kappler U."/>
            <person name="Woyke T."/>
        </authorList>
    </citation>
    <scope>NUCLEOTIDE SEQUENCE [LARGE SCALE GENOMIC DNA]</scope>
    <source>
        <strain evidence="6">DSM 14477 / JCM 11371 / ALM1</strain>
    </source>
</reference>
<proteinExistence type="inferred from homology"/>
<dbReference type="AlphaFoldDB" id="F6DBY5"/>
<comment type="similarity">
    <text evidence="1">Belongs to the membrane fusion protein (MFP) (TC 8.A.1) family.</text>
</comment>
<evidence type="ECO:0000313" key="5">
    <source>
        <dbReference type="EMBL" id="AEG31371.1"/>
    </source>
</evidence>
<accession>F6DBY5</accession>
<keyword evidence="2" id="KW-0175">Coiled coil</keyword>
<protein>
    <recommendedName>
        <fullName evidence="4">Multidrug resistance protein MdtA-like barrel-sandwich hybrid domain-containing protein</fullName>
    </recommendedName>
</protein>
<dbReference type="RefSeq" id="WP_013835152.1">
    <property type="nucleotide sequence ID" value="NC_015581.1"/>
</dbReference>
<evidence type="ECO:0000256" key="1">
    <source>
        <dbReference type="ARBA" id="ARBA00009477"/>
    </source>
</evidence>
<sequence>MIRSTNNVYLGVAAVFLVLLQLAMVMPAQAQTQTLKIGALVSGQVMQVLKQEDAQVSQGEVIMVIDDRIFKARLKALEAERNSAAAIFADAEIEMANIEDLFDRTVIAQRPYQQAQRDFAVAKANLALAEANLAAHQAWLDYYHIRAPRNGVIKSLAVQQGSTVFKENQLLFELEVGVE</sequence>
<dbReference type="Pfam" id="PF25917">
    <property type="entry name" value="BSH_RND"/>
    <property type="match status" value="1"/>
</dbReference>
<dbReference type="STRING" id="717773.Thicy_0599"/>
<dbReference type="GO" id="GO:1990281">
    <property type="term" value="C:efflux pump complex"/>
    <property type="evidence" value="ECO:0007669"/>
    <property type="project" value="TreeGrafter"/>
</dbReference>
<evidence type="ECO:0000256" key="2">
    <source>
        <dbReference type="SAM" id="Coils"/>
    </source>
</evidence>
<dbReference type="GO" id="GO:0015562">
    <property type="term" value="F:efflux transmembrane transporter activity"/>
    <property type="evidence" value="ECO:0007669"/>
    <property type="project" value="TreeGrafter"/>
</dbReference>
<feature type="signal peptide" evidence="3">
    <location>
        <begin position="1"/>
        <end position="30"/>
    </location>
</feature>
<dbReference type="HOGENOM" id="CLU_1585720_0_0_6"/>
<dbReference type="Gene3D" id="2.40.50.100">
    <property type="match status" value="1"/>
</dbReference>